<evidence type="ECO:0000313" key="7">
    <source>
        <dbReference type="EMBL" id="MEQ2486271.1"/>
    </source>
</evidence>
<dbReference type="PIRSF" id="PIRSF000456">
    <property type="entry name" value="UDP-GlcNAc_acltr"/>
    <property type="match status" value="1"/>
</dbReference>
<protein>
    <submittedName>
        <fullName evidence="7">Acyl-ACP--UDP-N-acetylglucosamine O-acyltransferase</fullName>
        <ecNumber evidence="7">2.3.1.129</ecNumber>
    </submittedName>
</protein>
<dbReference type="InterPro" id="IPR011004">
    <property type="entry name" value="Trimer_LpxA-like_sf"/>
</dbReference>
<dbReference type="PANTHER" id="PTHR43480:SF1">
    <property type="entry name" value="ACYL-[ACYL-CARRIER-PROTEIN]--UDP-N-ACETYLGLUCOSAMINE O-ACYLTRANSFERASE, MITOCHONDRIAL-RELATED"/>
    <property type="match status" value="1"/>
</dbReference>
<organism evidence="7 8">
    <name type="scientific">Hallella faecis</name>
    <dbReference type="NCBI Taxonomy" id="2841596"/>
    <lineage>
        <taxon>Bacteria</taxon>
        <taxon>Pseudomonadati</taxon>
        <taxon>Bacteroidota</taxon>
        <taxon>Bacteroidia</taxon>
        <taxon>Bacteroidales</taxon>
        <taxon>Prevotellaceae</taxon>
        <taxon>Hallella</taxon>
    </lineage>
</organism>
<dbReference type="PANTHER" id="PTHR43480">
    <property type="entry name" value="ACYL-[ACYL-CARRIER-PROTEIN]--UDP-N-ACETYLGLUCOSAMINE O-ACYLTRANSFERASE"/>
    <property type="match status" value="1"/>
</dbReference>
<sequence length="260" mass="28461">MMNNISPQAYVDPKAKIGNNVTIYPFAYIEGDVEIGDDCVIYPYVSIMNGTRLGRGNKVYQNTVLGAEPQDFNYKGEITTLEIGDENIIRENVVINRATYATGKTHIGNRNFLMEGVHISHDTDVHDYCVFGYGTKIAGDCEIHSGIIFSSGVIVNAQVRVGTAAMVTSGCRVSKDVPPFIVATDNPVRYAGLNQEMLRSHGISDKVLNHLANAYRLVFHGQTSVFDAAFQIKEQVPDGSAVRNVVNFIQSTKLGIIGKL</sequence>
<comment type="caution">
    <text evidence="7">The sequence shown here is derived from an EMBL/GenBank/DDBJ whole genome shotgun (WGS) entry which is preliminary data.</text>
</comment>
<evidence type="ECO:0000256" key="1">
    <source>
        <dbReference type="ARBA" id="ARBA00022516"/>
    </source>
</evidence>
<evidence type="ECO:0000256" key="3">
    <source>
        <dbReference type="ARBA" id="ARBA00022679"/>
    </source>
</evidence>
<name>A0ABV1FPC9_9BACT</name>
<dbReference type="NCBIfam" id="NF003657">
    <property type="entry name" value="PRK05289.1"/>
    <property type="match status" value="1"/>
</dbReference>
<dbReference type="RefSeq" id="WP_215759388.1">
    <property type="nucleotide sequence ID" value="NZ_JAHKBE010000010.1"/>
</dbReference>
<feature type="domain" description="UDP N-acetylglucosamine O-acyltransferase C-terminal" evidence="6">
    <location>
        <begin position="176"/>
        <end position="257"/>
    </location>
</feature>
<keyword evidence="8" id="KW-1185">Reference proteome</keyword>
<dbReference type="EMBL" id="JBBNFP010000010">
    <property type="protein sequence ID" value="MEQ2486271.1"/>
    <property type="molecule type" value="Genomic_DNA"/>
</dbReference>
<keyword evidence="3 7" id="KW-0808">Transferase</keyword>
<evidence type="ECO:0000256" key="5">
    <source>
        <dbReference type="ARBA" id="ARBA00023315"/>
    </source>
</evidence>
<dbReference type="Gene3D" id="1.20.1180.10">
    <property type="entry name" value="Udp N-acetylglucosamine O-acyltransferase, C-terminal domain"/>
    <property type="match status" value="1"/>
</dbReference>
<dbReference type="Pfam" id="PF00132">
    <property type="entry name" value="Hexapep"/>
    <property type="match status" value="2"/>
</dbReference>
<dbReference type="InterPro" id="IPR029098">
    <property type="entry name" value="Acetyltransf_C"/>
</dbReference>
<dbReference type="Pfam" id="PF13720">
    <property type="entry name" value="Acetyltransf_11"/>
    <property type="match status" value="1"/>
</dbReference>
<keyword evidence="5 7" id="KW-0012">Acyltransferase</keyword>
<dbReference type="Proteomes" id="UP001487296">
    <property type="component" value="Unassembled WGS sequence"/>
</dbReference>
<dbReference type="SUPFAM" id="SSF51161">
    <property type="entry name" value="Trimeric LpxA-like enzymes"/>
    <property type="match status" value="1"/>
</dbReference>
<dbReference type="InterPro" id="IPR037157">
    <property type="entry name" value="Acetyltransf_C_sf"/>
</dbReference>
<keyword evidence="4" id="KW-0443">Lipid metabolism</keyword>
<evidence type="ECO:0000259" key="6">
    <source>
        <dbReference type="Pfam" id="PF13720"/>
    </source>
</evidence>
<proteinExistence type="predicted"/>
<reference evidence="7 8" key="1">
    <citation type="submission" date="2024-04" db="EMBL/GenBank/DDBJ databases">
        <title>Human intestinal bacterial collection.</title>
        <authorList>
            <person name="Pauvert C."/>
            <person name="Hitch T.C.A."/>
            <person name="Clavel T."/>
        </authorList>
    </citation>
    <scope>NUCLEOTIDE SEQUENCE [LARGE SCALE GENOMIC DNA]</scope>
    <source>
        <strain evidence="7 8">CLA-AA-H145</strain>
    </source>
</reference>
<dbReference type="NCBIfam" id="TIGR01852">
    <property type="entry name" value="lipid_A_lpxA"/>
    <property type="match status" value="1"/>
</dbReference>
<evidence type="ECO:0000313" key="8">
    <source>
        <dbReference type="Proteomes" id="UP001487296"/>
    </source>
</evidence>
<dbReference type="Gene3D" id="2.160.10.10">
    <property type="entry name" value="Hexapeptide repeat proteins"/>
    <property type="match status" value="1"/>
</dbReference>
<dbReference type="EC" id="2.3.1.129" evidence="7"/>
<keyword evidence="1" id="KW-0444">Lipid biosynthesis</keyword>
<gene>
    <name evidence="7" type="primary">lpxA</name>
    <name evidence="7" type="ORF">AAAT34_04270</name>
</gene>
<accession>A0ABV1FPC9</accession>
<evidence type="ECO:0000256" key="2">
    <source>
        <dbReference type="ARBA" id="ARBA00022556"/>
    </source>
</evidence>
<keyword evidence="2" id="KW-0441">Lipid A biosynthesis</keyword>
<dbReference type="InterPro" id="IPR010137">
    <property type="entry name" value="Lipid_A_LpxA"/>
</dbReference>
<dbReference type="GO" id="GO:0008780">
    <property type="term" value="F:acyl-[acyl-carrier-protein]-UDP-N-acetylglucosamine O-acyltransferase activity"/>
    <property type="evidence" value="ECO:0007669"/>
    <property type="project" value="UniProtKB-EC"/>
</dbReference>
<evidence type="ECO:0000256" key="4">
    <source>
        <dbReference type="ARBA" id="ARBA00023098"/>
    </source>
</evidence>
<dbReference type="InterPro" id="IPR001451">
    <property type="entry name" value="Hexapep"/>
</dbReference>